<evidence type="ECO:0008006" key="3">
    <source>
        <dbReference type="Google" id="ProtNLM"/>
    </source>
</evidence>
<protein>
    <recommendedName>
        <fullName evidence="3">Transposase</fullName>
    </recommendedName>
</protein>
<keyword evidence="2" id="KW-1185">Reference proteome</keyword>
<name>A0A7X9P066_9BACT</name>
<gene>
    <name evidence="1" type="ORF">HHU12_04050</name>
</gene>
<accession>A0A7X9P066</accession>
<evidence type="ECO:0000313" key="1">
    <source>
        <dbReference type="EMBL" id="NME67131.1"/>
    </source>
</evidence>
<dbReference type="Proteomes" id="UP000576082">
    <property type="component" value="Unassembled WGS sequence"/>
</dbReference>
<dbReference type="AlphaFoldDB" id="A0A7X9P066"/>
<proteinExistence type="predicted"/>
<comment type="caution">
    <text evidence="1">The sequence shown here is derived from an EMBL/GenBank/DDBJ whole genome shotgun (WGS) entry which is preliminary data.</text>
</comment>
<dbReference type="RefSeq" id="WP_169655251.1">
    <property type="nucleotide sequence ID" value="NZ_JABANE010000007.1"/>
</dbReference>
<sequence length="115" mass="13695">MNDDLLALFFPEGMLDYFDIEDYTNSSTELQIYLREKDIPPVEYSHLNLQKRGFHTPKIVEDFPIRGKKVKLIVKRRRWAEKDAHLKLSRDWKLVAKGTRMSEEYASFLKALARY</sequence>
<evidence type="ECO:0000313" key="2">
    <source>
        <dbReference type="Proteomes" id="UP000576082"/>
    </source>
</evidence>
<dbReference type="EMBL" id="JABANE010000007">
    <property type="protein sequence ID" value="NME67131.1"/>
    <property type="molecule type" value="Genomic_DNA"/>
</dbReference>
<reference evidence="1 2" key="1">
    <citation type="submission" date="2020-04" db="EMBL/GenBank/DDBJ databases">
        <title>Flammeovirga sp. SR4, a novel species isolated from seawater.</title>
        <authorList>
            <person name="Wang X."/>
        </authorList>
    </citation>
    <scope>NUCLEOTIDE SEQUENCE [LARGE SCALE GENOMIC DNA]</scope>
    <source>
        <strain evidence="1 2">ATCC 23126</strain>
    </source>
</reference>
<organism evidence="1 2">
    <name type="scientific">Flammeovirga aprica JL-4</name>
    <dbReference type="NCBI Taxonomy" id="694437"/>
    <lineage>
        <taxon>Bacteria</taxon>
        <taxon>Pseudomonadati</taxon>
        <taxon>Bacteroidota</taxon>
        <taxon>Cytophagia</taxon>
        <taxon>Cytophagales</taxon>
        <taxon>Flammeovirgaceae</taxon>
        <taxon>Flammeovirga</taxon>
    </lineage>
</organism>